<dbReference type="InterPro" id="IPR036396">
    <property type="entry name" value="Cyt_P450_sf"/>
</dbReference>
<accession>A0A919TFS2</accession>
<evidence type="ECO:0000313" key="5">
    <source>
        <dbReference type="Proteomes" id="UP000677082"/>
    </source>
</evidence>
<reference evidence="4 5" key="1">
    <citation type="submission" date="2021-03" db="EMBL/GenBank/DDBJ databases">
        <title>Whole genome shotgun sequence of Actinoplanes toevensis NBRC 105298.</title>
        <authorList>
            <person name="Komaki H."/>
            <person name="Tamura T."/>
        </authorList>
    </citation>
    <scope>NUCLEOTIDE SEQUENCE [LARGE SCALE GENOMIC DNA]</scope>
    <source>
        <strain evidence="4 5">NBRC 105298</strain>
    </source>
</reference>
<gene>
    <name evidence="4" type="ORF">Ato02nite_049990</name>
</gene>
<dbReference type="Gene3D" id="1.10.630.10">
    <property type="entry name" value="Cytochrome P450"/>
    <property type="match status" value="1"/>
</dbReference>
<protein>
    <submittedName>
        <fullName evidence="4">Cytochrome P450</fullName>
    </submittedName>
</protein>
<dbReference type="PANTHER" id="PTHR46696:SF1">
    <property type="entry name" value="CYTOCHROME P450 YJIB-RELATED"/>
    <property type="match status" value="1"/>
</dbReference>
<dbReference type="AlphaFoldDB" id="A0A919TFS2"/>
<dbReference type="PROSITE" id="PS00086">
    <property type="entry name" value="CYTOCHROME_P450"/>
    <property type="match status" value="1"/>
</dbReference>
<keyword evidence="2" id="KW-0408">Iron</keyword>
<dbReference type="InterPro" id="IPR002397">
    <property type="entry name" value="Cyt_P450_B"/>
</dbReference>
<dbReference type="PRINTS" id="PR00359">
    <property type="entry name" value="BP450"/>
</dbReference>
<evidence type="ECO:0000256" key="3">
    <source>
        <dbReference type="SAM" id="MobiDB-lite"/>
    </source>
</evidence>
<dbReference type="GO" id="GO:0016705">
    <property type="term" value="F:oxidoreductase activity, acting on paired donors, with incorporation or reduction of molecular oxygen"/>
    <property type="evidence" value="ECO:0007669"/>
    <property type="project" value="InterPro"/>
</dbReference>
<dbReference type="InterPro" id="IPR017972">
    <property type="entry name" value="Cyt_P450_CS"/>
</dbReference>
<keyword evidence="2" id="KW-0503">Monooxygenase</keyword>
<comment type="caution">
    <text evidence="4">The sequence shown here is derived from an EMBL/GenBank/DDBJ whole genome shotgun (WGS) entry which is preliminary data.</text>
</comment>
<organism evidence="4 5">
    <name type="scientific">Paractinoplanes toevensis</name>
    <dbReference type="NCBI Taxonomy" id="571911"/>
    <lineage>
        <taxon>Bacteria</taxon>
        <taxon>Bacillati</taxon>
        <taxon>Actinomycetota</taxon>
        <taxon>Actinomycetes</taxon>
        <taxon>Micromonosporales</taxon>
        <taxon>Micromonosporaceae</taxon>
        <taxon>Paractinoplanes</taxon>
    </lineage>
</organism>
<comment type="similarity">
    <text evidence="1 2">Belongs to the cytochrome P450 family.</text>
</comment>
<dbReference type="Proteomes" id="UP000677082">
    <property type="component" value="Unassembled WGS sequence"/>
</dbReference>
<dbReference type="Pfam" id="PF00067">
    <property type="entry name" value="p450"/>
    <property type="match status" value="1"/>
</dbReference>
<dbReference type="PANTHER" id="PTHR46696">
    <property type="entry name" value="P450, PUTATIVE (EUROFUNG)-RELATED"/>
    <property type="match status" value="1"/>
</dbReference>
<dbReference type="InterPro" id="IPR001128">
    <property type="entry name" value="Cyt_P450"/>
</dbReference>
<keyword evidence="2" id="KW-0479">Metal-binding</keyword>
<dbReference type="GO" id="GO:0020037">
    <property type="term" value="F:heme binding"/>
    <property type="evidence" value="ECO:0007669"/>
    <property type="project" value="InterPro"/>
</dbReference>
<sequence>MRFAPFGTQYTSEPAETWQRILAGGHAVSHDPELGLWLITGHDTVRGVLADTTRFSNAATLAPVMPVSAEAGHVLAAFDAPAVTTTADGPQHARIRAVLRGIFPTTAARAELAWGALVARRADQLAGDIAAAEATDLMPAAIRFSLHVITDVLVLPTDQAGDLHAWTDAFARLVWAHHPETQVDDAHEALALWHLCSDTVTARAQAGGGYGPGVIGDLLRYRGGDDARLSVPEAAAIVLTIAGAGWETTAGALGHALEHALIEPGRWTRLGYDEHALATHVEETLRHSPAIDGWLRVTTTDVDVDGTLIPAGSRCLLLIGAANHDPAQFAQPRVFNPGRARLGQHLAFGAGAHYCIGAALARLELSTALRTLARRLPALALAGGYRRQYKPSVALRQHTTMPATTGGGPDRHSAPAARP</sequence>
<dbReference type="EMBL" id="BOQN01000064">
    <property type="protein sequence ID" value="GIM93206.1"/>
    <property type="molecule type" value="Genomic_DNA"/>
</dbReference>
<keyword evidence="2" id="KW-0349">Heme</keyword>
<dbReference type="PRINTS" id="PR00385">
    <property type="entry name" value="P450"/>
</dbReference>
<evidence type="ECO:0000256" key="1">
    <source>
        <dbReference type="ARBA" id="ARBA00010617"/>
    </source>
</evidence>
<feature type="region of interest" description="Disordered" evidence="3">
    <location>
        <begin position="395"/>
        <end position="419"/>
    </location>
</feature>
<evidence type="ECO:0000313" key="4">
    <source>
        <dbReference type="EMBL" id="GIM93206.1"/>
    </source>
</evidence>
<name>A0A919TFS2_9ACTN</name>
<dbReference type="SUPFAM" id="SSF48264">
    <property type="entry name" value="Cytochrome P450"/>
    <property type="match status" value="1"/>
</dbReference>
<keyword evidence="2" id="KW-0560">Oxidoreductase</keyword>
<dbReference type="RefSeq" id="WP_213009034.1">
    <property type="nucleotide sequence ID" value="NZ_BOQN01000064.1"/>
</dbReference>
<evidence type="ECO:0000256" key="2">
    <source>
        <dbReference type="RuleBase" id="RU000461"/>
    </source>
</evidence>
<dbReference type="GO" id="GO:0005506">
    <property type="term" value="F:iron ion binding"/>
    <property type="evidence" value="ECO:0007669"/>
    <property type="project" value="InterPro"/>
</dbReference>
<keyword evidence="5" id="KW-1185">Reference proteome</keyword>
<proteinExistence type="inferred from homology"/>
<dbReference type="GO" id="GO:0004497">
    <property type="term" value="F:monooxygenase activity"/>
    <property type="evidence" value="ECO:0007669"/>
    <property type="project" value="UniProtKB-KW"/>
</dbReference>